<evidence type="ECO:0000313" key="1">
    <source>
        <dbReference type="EMBL" id="RKF63989.1"/>
    </source>
</evidence>
<dbReference type="OrthoDB" id="2443669at2759"/>
<dbReference type="AlphaFoldDB" id="A0A420I2R1"/>
<dbReference type="InterPro" id="IPR027434">
    <property type="entry name" value="Homing_endonucl"/>
</dbReference>
<accession>A0A420I2R1</accession>
<dbReference type="EMBL" id="MCFK01002200">
    <property type="protein sequence ID" value="RKF63989.1"/>
    <property type="molecule type" value="Genomic_DNA"/>
</dbReference>
<name>A0A420I2R1_9PEZI</name>
<evidence type="ECO:0000313" key="2">
    <source>
        <dbReference type="Proteomes" id="UP000286134"/>
    </source>
</evidence>
<evidence type="ECO:0008006" key="3">
    <source>
        <dbReference type="Google" id="ProtNLM"/>
    </source>
</evidence>
<keyword evidence="2" id="KW-1185">Reference proteome</keyword>
<dbReference type="SUPFAM" id="SSF55608">
    <property type="entry name" value="Homing endonucleases"/>
    <property type="match status" value="1"/>
</dbReference>
<reference evidence="1 2" key="1">
    <citation type="journal article" date="2018" name="BMC Genomics">
        <title>Comparative genome analyses reveal sequence features reflecting distinct modes of host-adaptation between dicot and monocot powdery mildew.</title>
        <authorList>
            <person name="Wu Y."/>
            <person name="Ma X."/>
            <person name="Pan Z."/>
            <person name="Kale S.D."/>
            <person name="Song Y."/>
            <person name="King H."/>
            <person name="Zhang Q."/>
            <person name="Presley C."/>
            <person name="Deng X."/>
            <person name="Wei C.I."/>
            <person name="Xiao S."/>
        </authorList>
    </citation>
    <scope>NUCLEOTIDE SEQUENCE [LARGE SCALE GENOMIC DNA]</scope>
    <source>
        <strain evidence="1">UMSG2</strain>
    </source>
</reference>
<comment type="caution">
    <text evidence="1">The sequence shown here is derived from an EMBL/GenBank/DDBJ whole genome shotgun (WGS) entry which is preliminary data.</text>
</comment>
<dbReference type="Gene3D" id="3.10.28.10">
    <property type="entry name" value="Homing endonucleases"/>
    <property type="match status" value="1"/>
</dbReference>
<protein>
    <recommendedName>
        <fullName evidence="3">LAGLIDADG endonuclease</fullName>
    </recommendedName>
</protein>
<gene>
    <name evidence="1" type="ORF">OnM2_021015</name>
</gene>
<proteinExistence type="predicted"/>
<sequence>MNGGLTYEGQTRLSLNSAICWKGSSEGSLLVSLVINNKLTHGLALQPEFNIVQHGSVHKKSGSEDNLHDYVLPYFEKYVVVYSSKYKSEIWKKFRFIVSSLYNHKNKALSKENMVSLIKLIYSYNPEGKGKQRKRTLEEALDLLNHK</sequence>
<organism evidence="1 2">
    <name type="scientific">Erysiphe neolycopersici</name>
    <dbReference type="NCBI Taxonomy" id="212602"/>
    <lineage>
        <taxon>Eukaryota</taxon>
        <taxon>Fungi</taxon>
        <taxon>Dikarya</taxon>
        <taxon>Ascomycota</taxon>
        <taxon>Pezizomycotina</taxon>
        <taxon>Leotiomycetes</taxon>
        <taxon>Erysiphales</taxon>
        <taxon>Erysiphaceae</taxon>
        <taxon>Erysiphe</taxon>
    </lineage>
</organism>
<dbReference type="Proteomes" id="UP000286134">
    <property type="component" value="Unassembled WGS sequence"/>
</dbReference>